<dbReference type="AlphaFoldDB" id="A0AAJ5WVF4"/>
<proteinExistence type="predicted"/>
<gene>
    <name evidence="1" type="ORF">P0Y53_02440</name>
</gene>
<accession>A0AAJ5WVF4</accession>
<dbReference type="Proteomes" id="UP001220610">
    <property type="component" value="Chromosome"/>
</dbReference>
<dbReference type="SUPFAM" id="SSF101898">
    <property type="entry name" value="NHL repeat"/>
    <property type="match status" value="1"/>
</dbReference>
<sequence>MKKINQSFYYLILPLLVISSCKKFNDKLAEKEKESGILFIQQKGATINQAKTDEEITVLAKIGEEPKVLHFYMGDVEITPLSSKESEYPVEDVFTDQLVNVPVVEYRFIIPKNVKIGPNNVYFTINGKVRPPISLEVRKPDILFPGKVTISTFAKSILTTLPDGSTTVPRRPIDGPLGQAGIASVDHLAYDQNTRSFYFVDWYYEDTLNPNQSPAYYLIRKLQDNQVTTIAGGGKNIETTNGLDKKFTRILCMAPGIDGQLYISLIESVPLNPGGSMEVDRCQIVKLDPQTGKLTPFAGAKIRNGNMLTGYRDGKDSALLTNVPTMTFDKNGNLYFIDDLALLRKAAPDGTVTTLLGQYDSFSYETADGETGEPLMETIYWNIPGHTDGFEKEVMFQNASKMAIAGNGKLYIMEQFTGDWQTNIREVNLDTREVSTIIGLPTGVRTYMNTGTFRDVELGDILSFDLDYDGNLIFTAIPIYKIKPEIYKMDLQSETIALLAGNNGLYCNPDQDRPIAGPEACLSNVTRIVFDQFGTLYVGNMSVLRIRKITIE</sequence>
<name>A0AAJ5WVF4_9BACT</name>
<organism evidence="1 2">
    <name type="scientific">Candidatus Pseudobacter hemicellulosilyticus</name>
    <dbReference type="NCBI Taxonomy" id="3121375"/>
    <lineage>
        <taxon>Bacteria</taxon>
        <taxon>Pseudomonadati</taxon>
        <taxon>Bacteroidota</taxon>
        <taxon>Chitinophagia</taxon>
        <taxon>Chitinophagales</taxon>
        <taxon>Chitinophagaceae</taxon>
        <taxon>Pseudobacter</taxon>
    </lineage>
</organism>
<evidence type="ECO:0000313" key="2">
    <source>
        <dbReference type="Proteomes" id="UP001220610"/>
    </source>
</evidence>
<dbReference type="PROSITE" id="PS51257">
    <property type="entry name" value="PROKAR_LIPOPROTEIN"/>
    <property type="match status" value="1"/>
</dbReference>
<reference evidence="1" key="1">
    <citation type="submission" date="2023-03" db="EMBL/GenBank/DDBJ databases">
        <title>Andean soil-derived lignocellulolytic bacterial consortium as a source of novel taxa and putative plastic-active enzymes.</title>
        <authorList>
            <person name="Diaz-Garcia L."/>
            <person name="Chuvochina M."/>
            <person name="Feuerriegel G."/>
            <person name="Bunk B."/>
            <person name="Sproer C."/>
            <person name="Streit W.R."/>
            <person name="Rodriguez L.M."/>
            <person name="Overmann J."/>
            <person name="Jimenez D.J."/>
        </authorList>
    </citation>
    <scope>NUCLEOTIDE SEQUENCE</scope>
    <source>
        <strain evidence="1">MAG 7</strain>
    </source>
</reference>
<evidence type="ECO:0000313" key="1">
    <source>
        <dbReference type="EMBL" id="WEK36347.1"/>
    </source>
</evidence>
<dbReference type="EMBL" id="CP119311">
    <property type="protein sequence ID" value="WEK36347.1"/>
    <property type="molecule type" value="Genomic_DNA"/>
</dbReference>
<protein>
    <submittedName>
        <fullName evidence="1">Uncharacterized protein</fullName>
    </submittedName>
</protein>
<dbReference type="InterPro" id="IPR011042">
    <property type="entry name" value="6-blade_b-propeller_TolB-like"/>
</dbReference>
<dbReference type="Gene3D" id="2.120.10.30">
    <property type="entry name" value="TolB, C-terminal domain"/>
    <property type="match status" value="2"/>
</dbReference>